<dbReference type="EMBL" id="CP027860">
    <property type="protein sequence ID" value="AVP97466.1"/>
    <property type="molecule type" value="Genomic_DNA"/>
</dbReference>
<accession>A0A2P1PRI8</accession>
<sequence length="168" mass="18200">MLRRDVTRFLLIVLATLTSVGSANVMADNTAWTRISVFWNNGSLPPPHRRSGSLVLEANGQGTQSLVQGYHVDAASTTKQDFVVAAAKLAALSEQLRKLKAFSTRWQALEPHPVGGSMRWLRIETASGVIEIPPFPIAKQRERAAEIIAAVKAVVPALNASEMTIDAD</sequence>
<proteinExistence type="predicted"/>
<feature type="signal peptide" evidence="1">
    <location>
        <begin position="1"/>
        <end position="27"/>
    </location>
</feature>
<dbReference type="KEGG" id="xba:C7S18_09770"/>
<evidence type="ECO:0000256" key="1">
    <source>
        <dbReference type="SAM" id="SignalP"/>
    </source>
</evidence>
<reference evidence="2 3" key="1">
    <citation type="submission" date="2018-03" db="EMBL/GenBank/DDBJ databases">
        <title>Ahniella affigens gen. nov., sp. nov., a gammaproteobacterium isolated from sandy soil near a stream.</title>
        <authorList>
            <person name="Ko Y."/>
            <person name="Kim J.-H."/>
        </authorList>
    </citation>
    <scope>NUCLEOTIDE SEQUENCE [LARGE SCALE GENOMIC DNA]</scope>
    <source>
        <strain evidence="2 3">D13</strain>
    </source>
</reference>
<dbReference type="Proteomes" id="UP000241074">
    <property type="component" value="Chromosome"/>
</dbReference>
<dbReference type="AlphaFoldDB" id="A0A2P1PRI8"/>
<name>A0A2P1PRI8_9GAMM</name>
<keyword evidence="1" id="KW-0732">Signal</keyword>
<protein>
    <submittedName>
        <fullName evidence="2">Uncharacterized protein</fullName>
    </submittedName>
</protein>
<keyword evidence="3" id="KW-1185">Reference proteome</keyword>
<organism evidence="2 3">
    <name type="scientific">Ahniella affigens</name>
    <dbReference type="NCBI Taxonomy" id="2021234"/>
    <lineage>
        <taxon>Bacteria</taxon>
        <taxon>Pseudomonadati</taxon>
        <taxon>Pseudomonadota</taxon>
        <taxon>Gammaproteobacteria</taxon>
        <taxon>Lysobacterales</taxon>
        <taxon>Rhodanobacteraceae</taxon>
        <taxon>Ahniella</taxon>
    </lineage>
</organism>
<feature type="chain" id="PRO_5015190013" evidence="1">
    <location>
        <begin position="28"/>
        <end position="168"/>
    </location>
</feature>
<gene>
    <name evidence="2" type="ORF">C7S18_09770</name>
</gene>
<evidence type="ECO:0000313" key="2">
    <source>
        <dbReference type="EMBL" id="AVP97466.1"/>
    </source>
</evidence>
<reference evidence="2 3" key="2">
    <citation type="submission" date="2018-03" db="EMBL/GenBank/DDBJ databases">
        <authorList>
            <person name="Keele B.F."/>
        </authorList>
    </citation>
    <scope>NUCLEOTIDE SEQUENCE [LARGE SCALE GENOMIC DNA]</scope>
    <source>
        <strain evidence="2 3">D13</strain>
    </source>
</reference>
<evidence type="ECO:0000313" key="3">
    <source>
        <dbReference type="Proteomes" id="UP000241074"/>
    </source>
</evidence>